<name>A0A8K1CNC9_PYTOL</name>
<protein>
    <recommendedName>
        <fullName evidence="10">Fucosyltransferase</fullName>
        <ecNumber evidence="10">2.4.1.-</ecNumber>
    </recommendedName>
</protein>
<keyword evidence="5 10" id="KW-0812">Transmembrane</keyword>
<evidence type="ECO:0000256" key="10">
    <source>
        <dbReference type="RuleBase" id="RU003832"/>
    </source>
</evidence>
<evidence type="ECO:0000313" key="13">
    <source>
        <dbReference type="EMBL" id="TMW66742.1"/>
    </source>
</evidence>
<evidence type="ECO:0000313" key="14">
    <source>
        <dbReference type="Proteomes" id="UP000794436"/>
    </source>
</evidence>
<accession>A0A8K1CNC9</accession>
<evidence type="ECO:0000256" key="6">
    <source>
        <dbReference type="ARBA" id="ARBA00022968"/>
    </source>
</evidence>
<dbReference type="InterPro" id="IPR055270">
    <property type="entry name" value="Glyco_tran_10_C"/>
</dbReference>
<proteinExistence type="inferred from homology"/>
<keyword evidence="4 10" id="KW-0808">Transferase</keyword>
<dbReference type="EC" id="2.4.1.-" evidence="10"/>
<evidence type="ECO:0000256" key="2">
    <source>
        <dbReference type="ARBA" id="ARBA00008661"/>
    </source>
</evidence>
<keyword evidence="6" id="KW-0735">Signal-anchor</keyword>
<dbReference type="Proteomes" id="UP000794436">
    <property type="component" value="Unassembled WGS sequence"/>
</dbReference>
<evidence type="ECO:0000256" key="7">
    <source>
        <dbReference type="ARBA" id="ARBA00022989"/>
    </source>
</evidence>
<dbReference type="GO" id="GO:0000139">
    <property type="term" value="C:Golgi membrane"/>
    <property type="evidence" value="ECO:0007669"/>
    <property type="project" value="UniProtKB-SubCell"/>
</dbReference>
<dbReference type="Gene3D" id="3.40.50.11660">
    <property type="entry name" value="Glycosyl transferase family 10, C-terminal domain"/>
    <property type="match status" value="1"/>
</dbReference>
<comment type="subcellular location">
    <subcellularLocation>
        <location evidence="1">Golgi apparatus membrane</location>
        <topology evidence="1">Single-pass type II membrane protein</topology>
    </subcellularLocation>
    <subcellularLocation>
        <location evidence="10">Golgi apparatus</location>
        <location evidence="10">Golgi stack membrane</location>
        <topology evidence="10">Single-pass type II membrane protein</topology>
    </subcellularLocation>
</comment>
<evidence type="ECO:0000256" key="1">
    <source>
        <dbReference type="ARBA" id="ARBA00004323"/>
    </source>
</evidence>
<evidence type="ECO:0000256" key="9">
    <source>
        <dbReference type="ARBA" id="ARBA00023136"/>
    </source>
</evidence>
<dbReference type="InterPro" id="IPR038577">
    <property type="entry name" value="GT10-like_C_sf"/>
</dbReference>
<gene>
    <name evidence="13" type="ORF">Poli38472_014054</name>
</gene>
<feature type="signal peptide" evidence="11">
    <location>
        <begin position="1"/>
        <end position="20"/>
    </location>
</feature>
<keyword evidence="3 10" id="KW-0328">Glycosyltransferase</keyword>
<evidence type="ECO:0000256" key="4">
    <source>
        <dbReference type="ARBA" id="ARBA00022679"/>
    </source>
</evidence>
<comment type="caution">
    <text evidence="13">The sequence shown here is derived from an EMBL/GenBank/DDBJ whole genome shotgun (WGS) entry which is preliminary data.</text>
</comment>
<dbReference type="OrthoDB" id="427096at2759"/>
<organism evidence="13 14">
    <name type="scientific">Pythium oligandrum</name>
    <name type="common">Mycoparasitic fungus</name>
    <dbReference type="NCBI Taxonomy" id="41045"/>
    <lineage>
        <taxon>Eukaryota</taxon>
        <taxon>Sar</taxon>
        <taxon>Stramenopiles</taxon>
        <taxon>Oomycota</taxon>
        <taxon>Peronosporomycetes</taxon>
        <taxon>Pythiales</taxon>
        <taxon>Pythiaceae</taxon>
        <taxon>Pythium</taxon>
    </lineage>
</organism>
<reference evidence="13" key="1">
    <citation type="submission" date="2019-03" db="EMBL/GenBank/DDBJ databases">
        <title>Long read genome sequence of the mycoparasitic Pythium oligandrum ATCC 38472 isolated from sugarbeet rhizosphere.</title>
        <authorList>
            <person name="Gaulin E."/>
        </authorList>
    </citation>
    <scope>NUCLEOTIDE SEQUENCE</scope>
    <source>
        <strain evidence="13">ATCC 38472_TT</strain>
    </source>
</reference>
<evidence type="ECO:0000256" key="8">
    <source>
        <dbReference type="ARBA" id="ARBA00023034"/>
    </source>
</evidence>
<keyword evidence="11" id="KW-0732">Signal</keyword>
<dbReference type="GO" id="GO:0032580">
    <property type="term" value="C:Golgi cisterna membrane"/>
    <property type="evidence" value="ECO:0007669"/>
    <property type="project" value="UniProtKB-SubCell"/>
</dbReference>
<keyword evidence="14" id="KW-1185">Reference proteome</keyword>
<dbReference type="InterPro" id="IPR002659">
    <property type="entry name" value="Glyco_trans_31"/>
</dbReference>
<dbReference type="UniPathway" id="UPA00378"/>
<dbReference type="Pfam" id="PF00852">
    <property type="entry name" value="Glyco_transf_10"/>
    <property type="match status" value="1"/>
</dbReference>
<comment type="similarity">
    <text evidence="10">Belongs to the glycosyltransferase 10 family.</text>
</comment>
<feature type="domain" description="Fucosyltransferase C-terminal" evidence="12">
    <location>
        <begin position="597"/>
        <end position="733"/>
    </location>
</feature>
<comment type="similarity">
    <text evidence="2">Belongs to the glycosyltransferase 31 family.</text>
</comment>
<evidence type="ECO:0000256" key="5">
    <source>
        <dbReference type="ARBA" id="ARBA00022692"/>
    </source>
</evidence>
<feature type="chain" id="PRO_5035467788" description="Fucosyltransferase" evidence="11">
    <location>
        <begin position="21"/>
        <end position="772"/>
    </location>
</feature>
<keyword evidence="9" id="KW-0472">Membrane</keyword>
<dbReference type="EMBL" id="SPLM01000007">
    <property type="protein sequence ID" value="TMW66742.1"/>
    <property type="molecule type" value="Genomic_DNA"/>
</dbReference>
<dbReference type="AlphaFoldDB" id="A0A8K1CNC9"/>
<dbReference type="Gene3D" id="3.90.550.50">
    <property type="match status" value="1"/>
</dbReference>
<evidence type="ECO:0000256" key="3">
    <source>
        <dbReference type="ARBA" id="ARBA00022676"/>
    </source>
</evidence>
<keyword evidence="7" id="KW-1133">Transmembrane helix</keyword>
<sequence>MHAWLVWGLVGGLTAAYTLGSHRQTHSTHVSDLNPPLDASEWTIGPALDSRDLLKRPTSNLNSDDQQNHAFLLIGVKTRAVKGFVARQAIRDTWASPAALPSNVRVLFVGCHPDLSEFDPSIHMEIQSSIAQEKAFYGDLLTDELQCRDAYLELVAKTVTFLHYATSHWDFTYVMMADDDIYLRVDRLVELLKENGDHKRYYAGDVSAIRMTWPQSALRDPTHPNYVSEEVYPMRHLPPFASGPHYILSVDCASFITRNRHDLRGVGTLEDVSVGLWMLGMQIHPRHLTQFHQLRSGGCRNALISLADLEPSAIRQIHANLCDNAPFCRHFGFDTWLKLYPEPPPPLLPTEAALWDQLDVTWNVEYYGETRSIEVQLALAHPNLPNILDAKFDPSAAPFHVICSGIDAILQQSVSISHFCMRFRNRLRPLLSNIIVNNPPSRPHLALLNHSFHGDVLNLLVILGYSKSAVYAKIIMECLFATMYPRVQLGFLTEDAVQEYNAVPDVFVLAVFDQHRVTEYMAEYKESKLIMISGEAWDIPDLPDNVVLITTVQNVDHPRQVYLPHASASFGERTRHSPLALLQPNLLEDQLPRRFCAYIYARCDRPHREYMYDLLNEIEPVDALGACQGASRPSNTTRLAGRRDPFYNDEAVEIYKAYKFVIAFENANVPGYVTEKLVNAFLAGSIPIFYGHSVTVQHIFNRRSFIDCGEFTRLRDCAEYVHQVYRSPGLYEQLRREPPISNVTAFHELFSWHPDVESSFQANRLRVLLNEV</sequence>
<keyword evidence="8 10" id="KW-0333">Golgi apparatus</keyword>
<dbReference type="SUPFAM" id="SSF53756">
    <property type="entry name" value="UDP-Glycosyltransferase/glycogen phosphorylase"/>
    <property type="match status" value="1"/>
</dbReference>
<evidence type="ECO:0000259" key="12">
    <source>
        <dbReference type="Pfam" id="PF00852"/>
    </source>
</evidence>
<evidence type="ECO:0000256" key="11">
    <source>
        <dbReference type="SAM" id="SignalP"/>
    </source>
</evidence>
<dbReference type="PANTHER" id="PTHR11214">
    <property type="entry name" value="BETA-1,3-N-ACETYLGLUCOSAMINYLTRANSFERASE"/>
    <property type="match status" value="1"/>
</dbReference>
<dbReference type="GO" id="GO:0016758">
    <property type="term" value="F:hexosyltransferase activity"/>
    <property type="evidence" value="ECO:0007669"/>
    <property type="project" value="InterPro"/>
</dbReference>
<dbReference type="Pfam" id="PF01762">
    <property type="entry name" value="Galactosyl_T"/>
    <property type="match status" value="1"/>
</dbReference>
<dbReference type="PANTHER" id="PTHR11214:SF3">
    <property type="entry name" value="BETA-1,3-GALACTOSYLTRANSFERASE 6"/>
    <property type="match status" value="1"/>
</dbReference>